<dbReference type="SUPFAM" id="SSF53474">
    <property type="entry name" value="alpha/beta-Hydrolases"/>
    <property type="match status" value="1"/>
</dbReference>
<dbReference type="InterPro" id="IPR029058">
    <property type="entry name" value="AB_hydrolase_fold"/>
</dbReference>
<accession>A0A8H3ZUB6</accession>
<evidence type="ECO:0000313" key="4">
    <source>
        <dbReference type="Proteomes" id="UP000434172"/>
    </source>
</evidence>
<evidence type="ECO:0000256" key="1">
    <source>
        <dbReference type="SAM" id="MobiDB-lite"/>
    </source>
</evidence>
<dbReference type="Pfam" id="PF12697">
    <property type="entry name" value="Abhydrolase_6"/>
    <property type="match status" value="1"/>
</dbReference>
<evidence type="ECO:0000313" key="3">
    <source>
        <dbReference type="EMBL" id="KAF0326666.1"/>
    </source>
</evidence>
<dbReference type="OrthoDB" id="408373at2759"/>
<protein>
    <recommendedName>
        <fullName evidence="2">AB hydrolase-1 domain-containing protein</fullName>
    </recommendedName>
</protein>
<dbReference type="EMBL" id="WOWK01000028">
    <property type="protein sequence ID" value="KAF0326666.1"/>
    <property type="molecule type" value="Genomic_DNA"/>
</dbReference>
<organism evidence="3 4">
    <name type="scientific">Colletotrichum asianum</name>
    <dbReference type="NCBI Taxonomy" id="702518"/>
    <lineage>
        <taxon>Eukaryota</taxon>
        <taxon>Fungi</taxon>
        <taxon>Dikarya</taxon>
        <taxon>Ascomycota</taxon>
        <taxon>Pezizomycotina</taxon>
        <taxon>Sordariomycetes</taxon>
        <taxon>Hypocreomycetidae</taxon>
        <taxon>Glomerellales</taxon>
        <taxon>Glomerellaceae</taxon>
        <taxon>Colletotrichum</taxon>
        <taxon>Colletotrichum gloeosporioides species complex</taxon>
    </lineage>
</organism>
<sequence>MPFFSRNPSVPIFYLDQGPKENPPATVLLVPGLSCDMHDWSWQVPFLLAHNLRVISIDPRGQGRSAAPRPTSPHRQPPGSWPGPDGSADPAVVDYYPQSTALDAIALLAHLNVTKDLVVMSHSLGDAAGYFIATALPGTVVACVGLDPIHAYPRSAHDSIFSDAAPKDIVPMLVDHFDKTMYSPACPAWQRTWHLRRMQQLDDEVAFGLCWGGWGDAGDSPGRREASVAANAGRLKCPRLTVGSVDWYVETDRTHMPKGDEALDEIVLMEGWGHWFHQLKSEEFNATLEAWLEKIGVLQKVKSAA</sequence>
<proteinExistence type="predicted"/>
<comment type="caution">
    <text evidence="3">The sequence shown here is derived from an EMBL/GenBank/DDBJ whole genome shotgun (WGS) entry which is preliminary data.</text>
</comment>
<dbReference type="PANTHER" id="PTHR43798:SF33">
    <property type="entry name" value="HYDROLASE, PUTATIVE (AFU_ORTHOLOGUE AFUA_2G14860)-RELATED"/>
    <property type="match status" value="1"/>
</dbReference>
<dbReference type="Proteomes" id="UP000434172">
    <property type="component" value="Unassembled WGS sequence"/>
</dbReference>
<dbReference type="GO" id="GO:0016020">
    <property type="term" value="C:membrane"/>
    <property type="evidence" value="ECO:0007669"/>
    <property type="project" value="TreeGrafter"/>
</dbReference>
<dbReference type="InterPro" id="IPR050266">
    <property type="entry name" value="AB_hydrolase_sf"/>
</dbReference>
<dbReference type="Gene3D" id="3.40.50.1820">
    <property type="entry name" value="alpha/beta hydrolase"/>
    <property type="match status" value="1"/>
</dbReference>
<dbReference type="InterPro" id="IPR000073">
    <property type="entry name" value="AB_hydrolase_1"/>
</dbReference>
<gene>
    <name evidence="3" type="ORF">GQ607_006006</name>
</gene>
<feature type="region of interest" description="Disordered" evidence="1">
    <location>
        <begin position="60"/>
        <end position="88"/>
    </location>
</feature>
<keyword evidence="4" id="KW-1185">Reference proteome</keyword>
<name>A0A8H3ZUB6_9PEZI</name>
<evidence type="ECO:0000259" key="2">
    <source>
        <dbReference type="Pfam" id="PF12697"/>
    </source>
</evidence>
<dbReference type="AlphaFoldDB" id="A0A8H3ZUB6"/>
<reference evidence="3 4" key="1">
    <citation type="submission" date="2019-12" db="EMBL/GenBank/DDBJ databases">
        <title>A genome sequence resource for the geographically widespread anthracnose pathogen Colletotrichum asianum.</title>
        <authorList>
            <person name="Meng Y."/>
        </authorList>
    </citation>
    <scope>NUCLEOTIDE SEQUENCE [LARGE SCALE GENOMIC DNA]</scope>
    <source>
        <strain evidence="3 4">ICMP 18580</strain>
    </source>
</reference>
<dbReference type="PANTHER" id="PTHR43798">
    <property type="entry name" value="MONOACYLGLYCEROL LIPASE"/>
    <property type="match status" value="1"/>
</dbReference>
<feature type="domain" description="AB hydrolase-1" evidence="2">
    <location>
        <begin position="27"/>
        <end position="286"/>
    </location>
</feature>